<reference evidence="1" key="1">
    <citation type="submission" date="2009-10" db="EMBL/GenBank/DDBJ databases">
        <title>Diversity of trophic interactions inside an arsenic-rich microbial ecosystem.</title>
        <authorList>
            <person name="Bertin P.N."/>
            <person name="Heinrich-Salmeron A."/>
            <person name="Pelletier E."/>
            <person name="Goulhen-Chollet F."/>
            <person name="Arsene-Ploetze F."/>
            <person name="Gallien S."/>
            <person name="Calteau A."/>
            <person name="Vallenet D."/>
            <person name="Casiot C."/>
            <person name="Chane-Woon-Ming B."/>
            <person name="Giloteaux L."/>
            <person name="Barakat M."/>
            <person name="Bonnefoy V."/>
            <person name="Bruneel O."/>
            <person name="Chandler M."/>
            <person name="Cleiss J."/>
            <person name="Duran R."/>
            <person name="Elbaz-Poulichet F."/>
            <person name="Fonknechten N."/>
            <person name="Lauga B."/>
            <person name="Mornico D."/>
            <person name="Ortet P."/>
            <person name="Schaeffer C."/>
            <person name="Siguier P."/>
            <person name="Alexander Thil Smith A."/>
            <person name="Van Dorsselaer A."/>
            <person name="Weissenbach J."/>
            <person name="Medigue C."/>
            <person name="Le Paslier D."/>
        </authorList>
    </citation>
    <scope>NUCLEOTIDE SEQUENCE</scope>
</reference>
<protein>
    <submittedName>
        <fullName evidence="1">Uncharacterized protein</fullName>
    </submittedName>
</protein>
<accession>E6QB16</accession>
<name>E6QB16_9ZZZZ</name>
<comment type="caution">
    <text evidence="1">The sequence shown here is derived from an EMBL/GenBank/DDBJ whole genome shotgun (WGS) entry which is preliminary data.</text>
</comment>
<dbReference type="EMBL" id="CABP01000061">
    <property type="protein sequence ID" value="CBI04392.1"/>
    <property type="molecule type" value="Genomic_DNA"/>
</dbReference>
<organism evidence="1">
    <name type="scientific">mine drainage metagenome</name>
    <dbReference type="NCBI Taxonomy" id="410659"/>
    <lineage>
        <taxon>unclassified sequences</taxon>
        <taxon>metagenomes</taxon>
        <taxon>ecological metagenomes</taxon>
    </lineage>
</organism>
<dbReference type="AlphaFoldDB" id="E6QB16"/>
<sequence length="127" mass="14273">MSTSSADGFSFCPSPITPWTSVIPCFNWITDTWCSQTVITTSNRNHRDLRRFWYVNGVLGNLKTELSGVYHVFNFRKCARTESSGQPSQNLYNYTIIQHKGKGPIVLKSFSTVPSKACDSDRGDVGR</sequence>
<gene>
    <name evidence="1" type="ORF">CARN5_2125</name>
</gene>
<proteinExistence type="predicted"/>
<evidence type="ECO:0000313" key="1">
    <source>
        <dbReference type="EMBL" id="CBI04392.1"/>
    </source>
</evidence>